<dbReference type="STRING" id="6526.A0A2C9LF49"/>
<name>A0A2C9LF49_BIOGL</name>
<evidence type="ECO:0000313" key="2">
    <source>
        <dbReference type="EnsemblMetazoa" id="BGLB030312-PA"/>
    </source>
</evidence>
<sequence>MNSSFIEKASTSVEVTTSLEVTTALEVTTSDDFCSCGCPWIIPSGVELRAYVEQVVVEQIHQALQVDTETLSSTIRQKVSVEDGRRSAKAVGFVGIVVIVFVFGSVLLLDMTSCASFMQTRVKKKRRPSDGKVTPE</sequence>
<evidence type="ECO:0008006" key="4">
    <source>
        <dbReference type="Google" id="ProtNLM"/>
    </source>
</evidence>
<dbReference type="OrthoDB" id="10455258at2759"/>
<keyword evidence="1" id="KW-1133">Transmembrane helix</keyword>
<evidence type="ECO:0000313" key="3">
    <source>
        <dbReference type="Proteomes" id="UP000076420"/>
    </source>
</evidence>
<dbReference type="AlphaFoldDB" id="A0A2C9LF49"/>
<dbReference type="VEuPathDB" id="VectorBase:BGLAX_035900"/>
<keyword evidence="1" id="KW-0812">Transmembrane</keyword>
<proteinExistence type="predicted"/>
<gene>
    <name evidence="2" type="primary">106069397</name>
</gene>
<dbReference type="VEuPathDB" id="VectorBase:BGLB030312"/>
<dbReference type="KEGG" id="bgt:106069397"/>
<dbReference type="Proteomes" id="UP000076420">
    <property type="component" value="Unassembled WGS sequence"/>
</dbReference>
<feature type="transmembrane region" description="Helical" evidence="1">
    <location>
        <begin position="90"/>
        <end position="118"/>
    </location>
</feature>
<evidence type="ECO:0000256" key="1">
    <source>
        <dbReference type="SAM" id="Phobius"/>
    </source>
</evidence>
<keyword evidence="1" id="KW-0472">Membrane</keyword>
<accession>A0A2C9LF49</accession>
<organism evidence="2 3">
    <name type="scientific">Biomphalaria glabrata</name>
    <name type="common">Bloodfluke planorb</name>
    <name type="synonym">Freshwater snail</name>
    <dbReference type="NCBI Taxonomy" id="6526"/>
    <lineage>
        <taxon>Eukaryota</taxon>
        <taxon>Metazoa</taxon>
        <taxon>Spiralia</taxon>
        <taxon>Lophotrochozoa</taxon>
        <taxon>Mollusca</taxon>
        <taxon>Gastropoda</taxon>
        <taxon>Heterobranchia</taxon>
        <taxon>Euthyneura</taxon>
        <taxon>Panpulmonata</taxon>
        <taxon>Hygrophila</taxon>
        <taxon>Lymnaeoidea</taxon>
        <taxon>Planorbidae</taxon>
        <taxon>Biomphalaria</taxon>
    </lineage>
</organism>
<dbReference type="EnsemblMetazoa" id="BGLB030312-RA">
    <property type="protein sequence ID" value="BGLB030312-PA"/>
    <property type="gene ID" value="BGLB030312"/>
</dbReference>
<reference evidence="2" key="1">
    <citation type="submission" date="2020-05" db="UniProtKB">
        <authorList>
            <consortium name="EnsemblMetazoa"/>
        </authorList>
    </citation>
    <scope>IDENTIFICATION</scope>
    <source>
        <strain evidence="2">BB02</strain>
    </source>
</reference>
<protein>
    <recommendedName>
        <fullName evidence="4">Transmembrane protein</fullName>
    </recommendedName>
</protein>